<dbReference type="Proteomes" id="UP000094313">
    <property type="component" value="Chromosome"/>
</dbReference>
<proteinExistence type="predicted"/>
<dbReference type="Pfam" id="PF11013">
    <property type="entry name" value="DUF2851"/>
    <property type="match status" value="1"/>
</dbReference>
<reference evidence="1 2" key="1">
    <citation type="submission" date="2016-08" db="EMBL/GenBank/DDBJ databases">
        <authorList>
            <person name="Seilhamer J.J."/>
        </authorList>
    </citation>
    <scope>NUCLEOTIDE SEQUENCE [LARGE SCALE GENOMIC DNA]</scope>
    <source>
        <strain evidence="1 2">DX4</strain>
    </source>
</reference>
<protein>
    <recommendedName>
        <fullName evidence="3">DUF2851 domain-containing protein</fullName>
    </recommendedName>
</protein>
<dbReference type="KEGG" id="psty:BFS30_16190"/>
<dbReference type="OrthoDB" id="1005072at2"/>
<gene>
    <name evidence="1" type="ORF">BFS30_16190</name>
</gene>
<dbReference type="AlphaFoldDB" id="A0A1D7QIT6"/>
<dbReference type="RefSeq" id="WP_069380249.1">
    <property type="nucleotide sequence ID" value="NZ_CP017141.1"/>
</dbReference>
<keyword evidence="2" id="KW-1185">Reference proteome</keyword>
<sequence>MDFSENFLHFIWQFQLYKTLDLFCVDGERLRILNPGISNKNAGPDFNRAKLSIGGITWIGDVEIHIKSSDWLLHGHQKDPAYDSVILHVVYQYDLPVYRKDGSVLPVLVLEKLFPEQLLDHYDQLINSINKFPCEKQIREINSVVINGFLSRMMVERLEQKSAQVFDKLARLAGDWEATFYYFMAKSFGFKVNEIPFELLVSALPLQVLRKHLNNALQVEALLFGQAGFLSGSFKDEYPRKLKKEYLFLQKKYGLKPIGPGAWKFLRMRPQNFPTLRLAQFCGLMIKSDRLFSRMLDIEHLPDLVKLLENLQVNPYWLSHYHFRKETKKVRLQLGTRSVHHLIINAICVFLFSYGKYVDQPQFISRAINLLEQMPAENNAIIGWYRASGIVVDNAFFSQALLQLNKYYCAQKKCLNCGIGIKILNK</sequence>
<organism evidence="1 2">
    <name type="scientific">Pedobacter steynii</name>
    <dbReference type="NCBI Taxonomy" id="430522"/>
    <lineage>
        <taxon>Bacteria</taxon>
        <taxon>Pseudomonadati</taxon>
        <taxon>Bacteroidota</taxon>
        <taxon>Sphingobacteriia</taxon>
        <taxon>Sphingobacteriales</taxon>
        <taxon>Sphingobacteriaceae</taxon>
        <taxon>Pedobacter</taxon>
    </lineage>
</organism>
<dbReference type="InterPro" id="IPR021272">
    <property type="entry name" value="DUF2851"/>
</dbReference>
<evidence type="ECO:0000313" key="1">
    <source>
        <dbReference type="EMBL" id="AOM78584.1"/>
    </source>
</evidence>
<accession>A0A1D7QIT6</accession>
<name>A0A1D7QIT6_9SPHI</name>
<dbReference type="EMBL" id="CP017141">
    <property type="protein sequence ID" value="AOM78584.1"/>
    <property type="molecule type" value="Genomic_DNA"/>
</dbReference>
<evidence type="ECO:0008006" key="3">
    <source>
        <dbReference type="Google" id="ProtNLM"/>
    </source>
</evidence>
<evidence type="ECO:0000313" key="2">
    <source>
        <dbReference type="Proteomes" id="UP000094313"/>
    </source>
</evidence>